<evidence type="ECO:0000256" key="4">
    <source>
        <dbReference type="ARBA" id="ARBA00022692"/>
    </source>
</evidence>
<evidence type="ECO:0000256" key="13">
    <source>
        <dbReference type="ARBA" id="ARBA00044893"/>
    </source>
</evidence>
<comment type="similarity">
    <text evidence="2">Belongs to the major facilitator superfamily.</text>
</comment>
<feature type="transmembrane region" description="Helical" evidence="25">
    <location>
        <begin position="290"/>
        <end position="314"/>
    </location>
</feature>
<evidence type="ECO:0000256" key="16">
    <source>
        <dbReference type="ARBA" id="ARBA00044900"/>
    </source>
</evidence>
<keyword evidence="4 25" id="KW-0812">Transmembrane</keyword>
<evidence type="ECO:0000256" key="23">
    <source>
        <dbReference type="ARBA" id="ARBA00045709"/>
    </source>
</evidence>
<dbReference type="GO" id="GO:0005765">
    <property type="term" value="C:lysosomal membrane"/>
    <property type="evidence" value="ECO:0007669"/>
    <property type="project" value="UniProtKB-SubCell"/>
</dbReference>
<evidence type="ECO:0000256" key="1">
    <source>
        <dbReference type="ARBA" id="ARBA00004155"/>
    </source>
</evidence>
<keyword evidence="6 25" id="KW-0472">Membrane</keyword>
<dbReference type="Gene3D" id="1.20.1250.20">
    <property type="entry name" value="MFS general substrate transporter like domains"/>
    <property type="match status" value="2"/>
</dbReference>
<comment type="catalytic activity">
    <reaction evidence="10">
        <text>L-alpha-aminoacyl-L-arginine(out) = L-alpha-aminoacyl-L-arginine(in)</text>
        <dbReference type="Rhea" id="RHEA:79367"/>
        <dbReference type="ChEBI" id="CHEBI:229968"/>
    </reaction>
</comment>
<comment type="catalytic activity">
    <reaction evidence="14">
        <text>L-aspartyl-L-lysine(out) = L-aspartyl-L-lysine(in)</text>
        <dbReference type="Rhea" id="RHEA:79411"/>
        <dbReference type="ChEBI" id="CHEBI:229953"/>
    </reaction>
</comment>
<comment type="subunit">
    <text evidence="24">Homodimer. Interacts with lysosomal protein GLMP (via lumenal domain); the interaction starts while both proteins are still in the endoplasmic reticulum and is required for stabilization of MFSD1 in lysosomes but has no direct effect on its targeting to lysosomes or transporter activity.</text>
</comment>
<dbReference type="SUPFAM" id="SSF103473">
    <property type="entry name" value="MFS general substrate transporter"/>
    <property type="match status" value="1"/>
</dbReference>
<evidence type="ECO:0000256" key="25">
    <source>
        <dbReference type="SAM" id="Phobius"/>
    </source>
</evidence>
<dbReference type="InterPro" id="IPR005829">
    <property type="entry name" value="Sugar_transporter_CS"/>
</dbReference>
<comment type="catalytic activity">
    <reaction evidence="15">
        <text>L-arginyl-L-alpha-amino acid(out) = L-arginyl-L-alpha-amino acid(in)</text>
        <dbReference type="Rhea" id="RHEA:79371"/>
        <dbReference type="ChEBI" id="CHEBI:84315"/>
    </reaction>
</comment>
<keyword evidence="3" id="KW-0813">Transport</keyword>
<feature type="transmembrane region" description="Helical" evidence="25">
    <location>
        <begin position="195"/>
        <end position="214"/>
    </location>
</feature>
<comment type="subcellular location">
    <subcellularLocation>
        <location evidence="1">Lysosome membrane</location>
        <topology evidence="1">Multi-pass membrane protein</topology>
    </subcellularLocation>
</comment>
<keyword evidence="5 25" id="KW-1133">Transmembrane helix</keyword>
<comment type="catalytic activity">
    <reaction evidence="13">
        <text>L-alpha-aminoacyl-L-lysine(out) = L-alpha-aminoacyl-L-lysine(in)</text>
        <dbReference type="Rhea" id="RHEA:79383"/>
        <dbReference type="ChEBI" id="CHEBI:229966"/>
    </reaction>
</comment>
<dbReference type="EMBL" id="HBIA01002857">
    <property type="protein sequence ID" value="CAE0229672.1"/>
    <property type="molecule type" value="Transcribed_RNA"/>
</dbReference>
<evidence type="ECO:0000256" key="17">
    <source>
        <dbReference type="ARBA" id="ARBA00044903"/>
    </source>
</evidence>
<feature type="transmembrane region" description="Helical" evidence="25">
    <location>
        <begin position="170"/>
        <end position="188"/>
    </location>
</feature>
<dbReference type="InterPro" id="IPR052187">
    <property type="entry name" value="MFSD1"/>
</dbReference>
<evidence type="ECO:0000256" key="6">
    <source>
        <dbReference type="ARBA" id="ARBA00023136"/>
    </source>
</evidence>
<reference evidence="27" key="1">
    <citation type="submission" date="2021-01" db="EMBL/GenBank/DDBJ databases">
        <authorList>
            <person name="Corre E."/>
            <person name="Pelletier E."/>
            <person name="Niang G."/>
            <person name="Scheremetjew M."/>
            <person name="Finn R."/>
            <person name="Kale V."/>
            <person name="Holt S."/>
            <person name="Cochrane G."/>
            <person name="Meng A."/>
            <person name="Brown T."/>
            <person name="Cohen L."/>
        </authorList>
    </citation>
    <scope>NUCLEOTIDE SEQUENCE</scope>
    <source>
        <strain evidence="27">Ras09</strain>
    </source>
</reference>
<evidence type="ECO:0000256" key="24">
    <source>
        <dbReference type="ARBA" id="ARBA00046376"/>
    </source>
</evidence>
<comment type="function">
    <text evidence="23">Lysosomal dipeptide uniporter that selectively exports lysine, arginine or histidine-containing dipeptides with a net positive charge from the lysosome lumen into the cytosol. Could play a role in a specific type of protein O-glycosylation indirectly regulating macrophages migration and tissue invasion. Also essential for liver homeostasis.</text>
</comment>
<evidence type="ECO:0000256" key="5">
    <source>
        <dbReference type="ARBA" id="ARBA00022989"/>
    </source>
</evidence>
<dbReference type="AlphaFoldDB" id="A0A7S3CLB5"/>
<dbReference type="PROSITE" id="PS50850">
    <property type="entry name" value="MFS"/>
    <property type="match status" value="1"/>
</dbReference>
<evidence type="ECO:0000256" key="21">
    <source>
        <dbReference type="ARBA" id="ARBA00044985"/>
    </source>
</evidence>
<dbReference type="InterPro" id="IPR011701">
    <property type="entry name" value="MFS"/>
</dbReference>
<evidence type="ECO:0000256" key="2">
    <source>
        <dbReference type="ARBA" id="ARBA00008335"/>
    </source>
</evidence>
<comment type="catalytic activity">
    <reaction evidence="12">
        <text>L-lysyl-L-alpha-amino acid(out) = L-lysyl-L-alpha-amino acid(in)</text>
        <dbReference type="Rhea" id="RHEA:79387"/>
        <dbReference type="ChEBI" id="CHEBI:229965"/>
    </reaction>
</comment>
<evidence type="ECO:0000256" key="14">
    <source>
        <dbReference type="ARBA" id="ARBA00044898"/>
    </source>
</evidence>
<feature type="transmembrane region" description="Helical" evidence="25">
    <location>
        <begin position="128"/>
        <end position="150"/>
    </location>
</feature>
<gene>
    <name evidence="27" type="ORF">SRAS04492_LOCUS1456</name>
</gene>
<protein>
    <recommendedName>
        <fullName evidence="21">Lysosomal dipeptide transporter MFSD1</fullName>
    </recommendedName>
    <alternativeName>
        <fullName evidence="22">Major facilitator superfamily domain-containing protein 1</fullName>
    </alternativeName>
</protein>
<evidence type="ECO:0000256" key="22">
    <source>
        <dbReference type="ARBA" id="ARBA00045018"/>
    </source>
</evidence>
<dbReference type="GO" id="GO:0022857">
    <property type="term" value="F:transmembrane transporter activity"/>
    <property type="evidence" value="ECO:0007669"/>
    <property type="project" value="InterPro"/>
</dbReference>
<comment type="catalytic activity">
    <reaction evidence="11">
        <text>L-alpha-aminoacyl-L-histidine(out) = L-alpha-aminoacyl-L-histidine(in)</text>
        <dbReference type="Rhea" id="RHEA:79375"/>
        <dbReference type="ChEBI" id="CHEBI:229967"/>
    </reaction>
</comment>
<evidence type="ECO:0000256" key="15">
    <source>
        <dbReference type="ARBA" id="ARBA00044899"/>
    </source>
</evidence>
<evidence type="ECO:0000256" key="7">
    <source>
        <dbReference type="ARBA" id="ARBA00023228"/>
    </source>
</evidence>
<feature type="transmembrane region" description="Helical" evidence="25">
    <location>
        <begin position="258"/>
        <end position="278"/>
    </location>
</feature>
<comment type="catalytic activity">
    <reaction evidence="8">
        <text>L-lysyl-L-alanine(out) = L-lysyl-L-alanine(in)</text>
        <dbReference type="Rhea" id="RHEA:79399"/>
        <dbReference type="ChEBI" id="CHEBI:229954"/>
    </reaction>
</comment>
<name>A0A7S3CLB5_9SPIT</name>
<proteinExistence type="inferred from homology"/>
<keyword evidence="7" id="KW-0458">Lysosome</keyword>
<evidence type="ECO:0000256" key="19">
    <source>
        <dbReference type="ARBA" id="ARBA00044919"/>
    </source>
</evidence>
<comment type="catalytic activity">
    <reaction evidence="19">
        <text>L-alanyl-L-lysine(out) = L-alanyl-L-lysine(in)</text>
        <dbReference type="Rhea" id="RHEA:79415"/>
        <dbReference type="ChEBI" id="CHEBI:192470"/>
    </reaction>
</comment>
<evidence type="ECO:0000256" key="20">
    <source>
        <dbReference type="ARBA" id="ARBA00044924"/>
    </source>
</evidence>
<comment type="catalytic activity">
    <reaction evidence="17">
        <text>L-arginyl-glycine(out) = L-arginyl-glycine(in)</text>
        <dbReference type="Rhea" id="RHEA:79391"/>
        <dbReference type="ChEBI" id="CHEBI:229955"/>
    </reaction>
</comment>
<accession>A0A7S3CLB5</accession>
<comment type="catalytic activity">
    <reaction evidence="20">
        <text>L-lysyl-glycine(out) = L-lysyl-glycine(in)</text>
        <dbReference type="Rhea" id="RHEA:79407"/>
        <dbReference type="ChEBI" id="CHEBI:191202"/>
    </reaction>
</comment>
<comment type="catalytic activity">
    <reaction evidence="18">
        <text>L-histidyl-L-alpha-amino acid(out) = L-histidyl-L-alpha-amino acid(in)</text>
        <dbReference type="Rhea" id="RHEA:79379"/>
        <dbReference type="ChEBI" id="CHEBI:229964"/>
    </reaction>
</comment>
<dbReference type="PANTHER" id="PTHR23512">
    <property type="entry name" value="MAJOR FACILITATOR SUPERFAMILY DOMAIN-CONTAINING PROTEIN 1"/>
    <property type="match status" value="1"/>
</dbReference>
<feature type="domain" description="Major facilitator superfamily (MFS) profile" evidence="26">
    <location>
        <begin position="1"/>
        <end position="316"/>
    </location>
</feature>
<dbReference type="InterPro" id="IPR036259">
    <property type="entry name" value="MFS_trans_sf"/>
</dbReference>
<dbReference type="PROSITE" id="PS00216">
    <property type="entry name" value="SUGAR_TRANSPORT_1"/>
    <property type="match status" value="1"/>
</dbReference>
<dbReference type="InterPro" id="IPR020846">
    <property type="entry name" value="MFS_dom"/>
</dbReference>
<evidence type="ECO:0000256" key="18">
    <source>
        <dbReference type="ARBA" id="ARBA00044912"/>
    </source>
</evidence>
<dbReference type="PANTHER" id="PTHR23512:SF3">
    <property type="entry name" value="MAJOR FACILITATOR SUPERFAMILY DOMAIN-CONTAINING PROTEIN 1"/>
    <property type="match status" value="1"/>
</dbReference>
<evidence type="ECO:0000313" key="27">
    <source>
        <dbReference type="EMBL" id="CAE0229672.1"/>
    </source>
</evidence>
<feature type="transmembrane region" description="Helical" evidence="25">
    <location>
        <begin position="72"/>
        <end position="96"/>
    </location>
</feature>
<sequence length="386" mass="43038">MNYPLMIVGRVVFGLGGESMSVAQSSIISVWFKGKELAFALGFNLSVSRLGSVINSNTIPQLYDAAPEDNKFGLPFFVGFLICVFSLVNAVGIVLLDLKAEKLNPRSEKLTLGDDDKFKFSDLMKFKLPFWLLTGSCVVTYMSVFPYIQISSKLLQDKYGFDKDMAGKLFSVPYLISAISSPFLGFFIDRIGRRALLISVSSVILITAYSLSMVMPSCDQCYNEMYPLVLTGVGYSIYASAIWGSVPYTVLPQTVGSAFGICTAIQNIGLVVAPLIVAKIHENTTRNFGYFWVCAFFVAINVVGLLLNLTLYYVDRKYYDGVLDKVESDDRLTQLMSTPNVNLSKKEIMSRSMAKTRTAQNLLDYKLEESNRESLKRSFATKRPYQ</sequence>
<evidence type="ECO:0000256" key="12">
    <source>
        <dbReference type="ARBA" id="ARBA00044891"/>
    </source>
</evidence>
<evidence type="ECO:0000256" key="3">
    <source>
        <dbReference type="ARBA" id="ARBA00022448"/>
    </source>
</evidence>
<evidence type="ECO:0000256" key="9">
    <source>
        <dbReference type="ARBA" id="ARBA00044878"/>
    </source>
</evidence>
<evidence type="ECO:0000256" key="8">
    <source>
        <dbReference type="ARBA" id="ARBA00044876"/>
    </source>
</evidence>
<dbReference type="Pfam" id="PF07690">
    <property type="entry name" value="MFS_1"/>
    <property type="match status" value="1"/>
</dbReference>
<evidence type="ECO:0000256" key="10">
    <source>
        <dbReference type="ARBA" id="ARBA00044881"/>
    </source>
</evidence>
<evidence type="ECO:0000256" key="11">
    <source>
        <dbReference type="ARBA" id="ARBA00044884"/>
    </source>
</evidence>
<organism evidence="27">
    <name type="scientific">Strombidium rassoulzadegani</name>
    <dbReference type="NCBI Taxonomy" id="1082188"/>
    <lineage>
        <taxon>Eukaryota</taxon>
        <taxon>Sar</taxon>
        <taxon>Alveolata</taxon>
        <taxon>Ciliophora</taxon>
        <taxon>Intramacronucleata</taxon>
        <taxon>Spirotrichea</taxon>
        <taxon>Oligotrichia</taxon>
        <taxon>Strombidiidae</taxon>
        <taxon>Strombidium</taxon>
    </lineage>
</organism>
<evidence type="ECO:0000259" key="26">
    <source>
        <dbReference type="PROSITE" id="PS50850"/>
    </source>
</evidence>
<feature type="transmembrane region" description="Helical" evidence="25">
    <location>
        <begin position="226"/>
        <end position="246"/>
    </location>
</feature>
<comment type="catalytic activity">
    <reaction evidence="16">
        <text>L-lysyl-L-lysine(out) = L-lysyl-L-lysine(in)</text>
        <dbReference type="Rhea" id="RHEA:79403"/>
        <dbReference type="ChEBI" id="CHEBI:229956"/>
    </reaction>
</comment>
<comment type="catalytic activity">
    <reaction evidence="9">
        <text>L-histidyl-glycine(out) = L-histidyl-glycine(in)</text>
        <dbReference type="Rhea" id="RHEA:79395"/>
        <dbReference type="ChEBI" id="CHEBI:229957"/>
    </reaction>
</comment>